<evidence type="ECO:0000313" key="4">
    <source>
        <dbReference type="Proteomes" id="UP000306340"/>
    </source>
</evidence>
<accession>A0A4V5NN79</accession>
<reference evidence="3 4" key="1">
    <citation type="submission" date="2019-04" db="EMBL/GenBank/DDBJ databases">
        <title>Crypto-aerobic microbial life in anoxic (sulfidic) marine sediments.</title>
        <authorList>
            <person name="Bhattacharya S."/>
            <person name="Roy C."/>
            <person name="Mondal N."/>
            <person name="Sarkar J."/>
            <person name="Mandal S."/>
            <person name="Rameez M.J."/>
            <person name="Ghosh W."/>
        </authorList>
    </citation>
    <scope>NUCLEOTIDE SEQUENCE [LARGE SCALE GENOMIC DNA]</scope>
    <source>
        <strain evidence="3 4">SBBC</strain>
    </source>
</reference>
<dbReference type="InterPro" id="IPR027444">
    <property type="entry name" value="H-NS_C_dom"/>
</dbReference>
<proteinExistence type="predicted"/>
<dbReference type="SMART" id="SM00528">
    <property type="entry name" value="HNS"/>
    <property type="match status" value="1"/>
</dbReference>
<evidence type="ECO:0000256" key="1">
    <source>
        <dbReference type="SAM" id="MobiDB-lite"/>
    </source>
</evidence>
<dbReference type="RefSeq" id="WP_136794551.1">
    <property type="nucleotide sequence ID" value="NZ_SWAU01000392.1"/>
</dbReference>
<gene>
    <name evidence="3" type="ORF">FAZ78_23105</name>
</gene>
<evidence type="ECO:0000259" key="2">
    <source>
        <dbReference type="SMART" id="SM00528"/>
    </source>
</evidence>
<dbReference type="Gene3D" id="4.10.430.10">
    <property type="entry name" value="Histone-like protein H-NS, C-terminal domain"/>
    <property type="match status" value="1"/>
</dbReference>
<dbReference type="GO" id="GO:0003677">
    <property type="term" value="F:DNA binding"/>
    <property type="evidence" value="ECO:0007669"/>
    <property type="project" value="InterPro"/>
</dbReference>
<dbReference type="SUPFAM" id="SSF81273">
    <property type="entry name" value="H-NS histone-like proteins"/>
    <property type="match status" value="1"/>
</dbReference>
<protein>
    <submittedName>
        <fullName evidence="3">H-NS histone family protein</fullName>
    </submittedName>
</protein>
<feature type="region of interest" description="Disordered" evidence="1">
    <location>
        <begin position="54"/>
        <end position="83"/>
    </location>
</feature>
<dbReference type="Proteomes" id="UP000306340">
    <property type="component" value="Unassembled WGS sequence"/>
</dbReference>
<dbReference type="Pfam" id="PF00816">
    <property type="entry name" value="Histone_HNS"/>
    <property type="match status" value="1"/>
</dbReference>
<organism evidence="3 4">
    <name type="scientific">Cereibacter changlensis</name>
    <dbReference type="NCBI Taxonomy" id="402884"/>
    <lineage>
        <taxon>Bacteria</taxon>
        <taxon>Pseudomonadati</taxon>
        <taxon>Pseudomonadota</taxon>
        <taxon>Alphaproteobacteria</taxon>
        <taxon>Rhodobacterales</taxon>
        <taxon>Paracoccaceae</taxon>
        <taxon>Cereibacter</taxon>
    </lineage>
</organism>
<sequence length="105" mass="11679">MNDLNKMSLADLKALQKDVARSIETFEKRRKSEAVSALEAAAKEMGFSLGELLGQQPARRHSTPMPKYVNPDDPSDTWSGRGRQPRWFKDALAAGRPASDLHIKS</sequence>
<dbReference type="AlphaFoldDB" id="A0A4V5NN79"/>
<comment type="caution">
    <text evidence="3">The sequence shown here is derived from an EMBL/GenBank/DDBJ whole genome shotgun (WGS) entry which is preliminary data.</text>
</comment>
<dbReference type="InterPro" id="IPR037150">
    <property type="entry name" value="H-NS_C_dom_sf"/>
</dbReference>
<dbReference type="EMBL" id="SWAU01000392">
    <property type="protein sequence ID" value="TKA94297.1"/>
    <property type="molecule type" value="Genomic_DNA"/>
</dbReference>
<evidence type="ECO:0000313" key="3">
    <source>
        <dbReference type="EMBL" id="TKA94297.1"/>
    </source>
</evidence>
<name>A0A4V5NN79_9RHOB</name>
<feature type="domain" description="DNA-binding protein H-NS-like C-terminal" evidence="2">
    <location>
        <begin position="57"/>
        <end position="103"/>
    </location>
</feature>